<name>A0A9D1MM68_9FIRM</name>
<dbReference type="Proteomes" id="UP000824145">
    <property type="component" value="Unassembled WGS sequence"/>
</dbReference>
<keyword evidence="5" id="KW-0547">Nucleotide-binding</keyword>
<feature type="transmembrane region" description="Helical" evidence="9">
    <location>
        <begin position="12"/>
        <end position="32"/>
    </location>
</feature>
<feature type="domain" description="ABC transporter" evidence="10">
    <location>
        <begin position="329"/>
        <end position="562"/>
    </location>
</feature>
<gene>
    <name evidence="12" type="ORF">IAB07_03405</name>
</gene>
<feature type="transmembrane region" description="Helical" evidence="9">
    <location>
        <begin position="154"/>
        <end position="175"/>
    </location>
</feature>
<keyword evidence="8 9" id="KW-0472">Membrane</keyword>
<protein>
    <submittedName>
        <fullName evidence="12">ABC transporter ATP-binding protein</fullName>
    </submittedName>
</protein>
<evidence type="ECO:0000259" key="11">
    <source>
        <dbReference type="PROSITE" id="PS50929"/>
    </source>
</evidence>
<sequence length="572" mass="62734">MTSFFAPYKKELIVGPFCKLVEAVLELLIPLIMAEIIDKGIALADWKFVLKYSGLIVLACTSGLCFSLVCQIFASRCSQGYGTDVRNALFKHINSLSSEQFDDFGTPSLLTRLSGDINQLQVAVAMLIRLVVRAPFIIIGSVVMAIILNPRLSLVFIAATPVIALALFFIMRSTVPRYKKVQKKVDDLSKVTRENLTGVRVVRAFAKEEEERERFNGEAKELAKAASVVGAISALLNPVSLLIINLAITAVVYFGGDMVNTGDMTQGEVTAFVNYLTQISLALVVTANLVVIFTKASASGARVKEVLNTSPSVTDGEGVEWGEDGAPRVEFKHVFFGYGGNDVLQDISFKIYPSKVVGVIGGTGSGKSTLVNLLPRFYDVRRGSVLINGRNVKDYKLKQLRDRIGYVPQRTVLFSGTIRENMLWGNPGATDEDIMQALRTAQAEEFVAKLPEGLDTQVNQGGKNFSGGQRQRLTIARALVRRPEIVIMDDSASALDFATDLKLRTAIRHNLTDTTTFIVSQRATSVRHADLIIVLDGGVAVGMGRHDELMRTCEVYREIVQSQEDKEGRHDD</sequence>
<evidence type="ECO:0000256" key="8">
    <source>
        <dbReference type="ARBA" id="ARBA00023136"/>
    </source>
</evidence>
<feature type="transmembrane region" description="Helical" evidence="9">
    <location>
        <begin position="222"/>
        <end position="255"/>
    </location>
</feature>
<dbReference type="CDD" id="cd18548">
    <property type="entry name" value="ABC_6TM_Tm287_like"/>
    <property type="match status" value="1"/>
</dbReference>
<dbReference type="InterPro" id="IPR027417">
    <property type="entry name" value="P-loop_NTPase"/>
</dbReference>
<organism evidence="12 13">
    <name type="scientific">Candidatus Caccalectryoclostridium excrementigallinarum</name>
    <dbReference type="NCBI Taxonomy" id="2840710"/>
    <lineage>
        <taxon>Bacteria</taxon>
        <taxon>Bacillati</taxon>
        <taxon>Bacillota</taxon>
        <taxon>Clostridia</taxon>
        <taxon>Christensenellales</taxon>
        <taxon>Christensenellaceae</taxon>
        <taxon>Christensenellaceae incertae sedis</taxon>
        <taxon>Candidatus Caccalectryoclostridium</taxon>
    </lineage>
</organism>
<dbReference type="Gene3D" id="1.20.1560.10">
    <property type="entry name" value="ABC transporter type 1, transmembrane domain"/>
    <property type="match status" value="1"/>
</dbReference>
<evidence type="ECO:0000256" key="7">
    <source>
        <dbReference type="ARBA" id="ARBA00022989"/>
    </source>
</evidence>
<dbReference type="PANTHER" id="PTHR43394">
    <property type="entry name" value="ATP-DEPENDENT PERMEASE MDL1, MITOCHONDRIAL"/>
    <property type="match status" value="1"/>
</dbReference>
<dbReference type="SUPFAM" id="SSF90123">
    <property type="entry name" value="ABC transporter transmembrane region"/>
    <property type="match status" value="1"/>
</dbReference>
<dbReference type="Pfam" id="PF00664">
    <property type="entry name" value="ABC_membrane"/>
    <property type="match status" value="1"/>
</dbReference>
<keyword evidence="7 9" id="KW-1133">Transmembrane helix</keyword>
<dbReference type="PROSITE" id="PS50893">
    <property type="entry name" value="ABC_TRANSPORTER_2"/>
    <property type="match status" value="1"/>
</dbReference>
<dbReference type="InterPro" id="IPR003593">
    <property type="entry name" value="AAA+_ATPase"/>
</dbReference>
<accession>A0A9D1MM68</accession>
<evidence type="ECO:0000256" key="5">
    <source>
        <dbReference type="ARBA" id="ARBA00022741"/>
    </source>
</evidence>
<dbReference type="InterPro" id="IPR017871">
    <property type="entry name" value="ABC_transporter-like_CS"/>
</dbReference>
<reference evidence="12" key="2">
    <citation type="journal article" date="2021" name="PeerJ">
        <title>Extensive microbial diversity within the chicken gut microbiome revealed by metagenomics and culture.</title>
        <authorList>
            <person name="Gilroy R."/>
            <person name="Ravi A."/>
            <person name="Getino M."/>
            <person name="Pursley I."/>
            <person name="Horton D.L."/>
            <person name="Alikhan N.F."/>
            <person name="Baker D."/>
            <person name="Gharbi K."/>
            <person name="Hall N."/>
            <person name="Watson M."/>
            <person name="Adriaenssens E.M."/>
            <person name="Foster-Nyarko E."/>
            <person name="Jarju S."/>
            <person name="Secka A."/>
            <person name="Antonio M."/>
            <person name="Oren A."/>
            <person name="Chaudhuri R.R."/>
            <person name="La Ragione R."/>
            <person name="Hildebrand F."/>
            <person name="Pallen M.J."/>
        </authorList>
    </citation>
    <scope>NUCLEOTIDE SEQUENCE</scope>
    <source>
        <strain evidence="12">9366</strain>
    </source>
</reference>
<dbReference type="GO" id="GO:0016887">
    <property type="term" value="F:ATP hydrolysis activity"/>
    <property type="evidence" value="ECO:0007669"/>
    <property type="project" value="InterPro"/>
</dbReference>
<evidence type="ECO:0000256" key="6">
    <source>
        <dbReference type="ARBA" id="ARBA00022840"/>
    </source>
</evidence>
<evidence type="ECO:0000256" key="3">
    <source>
        <dbReference type="ARBA" id="ARBA00022475"/>
    </source>
</evidence>
<evidence type="ECO:0000256" key="9">
    <source>
        <dbReference type="SAM" id="Phobius"/>
    </source>
</evidence>
<dbReference type="Gene3D" id="3.40.50.300">
    <property type="entry name" value="P-loop containing nucleotide triphosphate hydrolases"/>
    <property type="match status" value="1"/>
</dbReference>
<dbReference type="AlphaFoldDB" id="A0A9D1MM68"/>
<evidence type="ECO:0000259" key="10">
    <source>
        <dbReference type="PROSITE" id="PS50893"/>
    </source>
</evidence>
<reference evidence="12" key="1">
    <citation type="submission" date="2020-10" db="EMBL/GenBank/DDBJ databases">
        <authorList>
            <person name="Gilroy R."/>
        </authorList>
    </citation>
    <scope>NUCLEOTIDE SEQUENCE</scope>
    <source>
        <strain evidence="12">9366</strain>
    </source>
</reference>
<dbReference type="InterPro" id="IPR039421">
    <property type="entry name" value="Type_1_exporter"/>
</dbReference>
<dbReference type="FunFam" id="3.40.50.300:FF:000854">
    <property type="entry name" value="Multidrug ABC transporter ATP-binding protein"/>
    <property type="match status" value="1"/>
</dbReference>
<comment type="subcellular location">
    <subcellularLocation>
        <location evidence="1">Cell membrane</location>
        <topology evidence="1">Multi-pass membrane protein</topology>
    </subcellularLocation>
</comment>
<dbReference type="InterPro" id="IPR011527">
    <property type="entry name" value="ABC1_TM_dom"/>
</dbReference>
<dbReference type="SMART" id="SM00382">
    <property type="entry name" value="AAA"/>
    <property type="match status" value="1"/>
</dbReference>
<keyword evidence="4 9" id="KW-0812">Transmembrane</keyword>
<proteinExistence type="predicted"/>
<dbReference type="GO" id="GO:0015421">
    <property type="term" value="F:ABC-type oligopeptide transporter activity"/>
    <property type="evidence" value="ECO:0007669"/>
    <property type="project" value="TreeGrafter"/>
</dbReference>
<keyword evidence="2" id="KW-0813">Transport</keyword>
<keyword evidence="3" id="KW-1003">Cell membrane</keyword>
<dbReference type="GO" id="GO:0005886">
    <property type="term" value="C:plasma membrane"/>
    <property type="evidence" value="ECO:0007669"/>
    <property type="project" value="UniProtKB-SubCell"/>
</dbReference>
<feature type="transmembrane region" description="Helical" evidence="9">
    <location>
        <begin position="130"/>
        <end position="148"/>
    </location>
</feature>
<evidence type="ECO:0000256" key="1">
    <source>
        <dbReference type="ARBA" id="ARBA00004651"/>
    </source>
</evidence>
<dbReference type="PROSITE" id="PS50929">
    <property type="entry name" value="ABC_TM1F"/>
    <property type="match status" value="1"/>
</dbReference>
<dbReference type="PANTHER" id="PTHR43394:SF1">
    <property type="entry name" value="ATP-BINDING CASSETTE SUB-FAMILY B MEMBER 10, MITOCHONDRIAL"/>
    <property type="match status" value="1"/>
</dbReference>
<dbReference type="InterPro" id="IPR003439">
    <property type="entry name" value="ABC_transporter-like_ATP-bd"/>
</dbReference>
<feature type="transmembrane region" description="Helical" evidence="9">
    <location>
        <begin position="275"/>
        <end position="294"/>
    </location>
</feature>
<feature type="transmembrane region" description="Helical" evidence="9">
    <location>
        <begin position="52"/>
        <end position="74"/>
    </location>
</feature>
<keyword evidence="6 12" id="KW-0067">ATP-binding</keyword>
<dbReference type="EMBL" id="DVNJ01000018">
    <property type="protein sequence ID" value="HIU62799.1"/>
    <property type="molecule type" value="Genomic_DNA"/>
</dbReference>
<evidence type="ECO:0000313" key="12">
    <source>
        <dbReference type="EMBL" id="HIU62799.1"/>
    </source>
</evidence>
<dbReference type="SUPFAM" id="SSF52540">
    <property type="entry name" value="P-loop containing nucleoside triphosphate hydrolases"/>
    <property type="match status" value="1"/>
</dbReference>
<feature type="domain" description="ABC transmembrane type-1" evidence="11">
    <location>
        <begin position="13"/>
        <end position="295"/>
    </location>
</feature>
<dbReference type="InterPro" id="IPR036640">
    <property type="entry name" value="ABC1_TM_sf"/>
</dbReference>
<dbReference type="GO" id="GO:0005524">
    <property type="term" value="F:ATP binding"/>
    <property type="evidence" value="ECO:0007669"/>
    <property type="project" value="UniProtKB-KW"/>
</dbReference>
<evidence type="ECO:0000256" key="2">
    <source>
        <dbReference type="ARBA" id="ARBA00022448"/>
    </source>
</evidence>
<comment type="caution">
    <text evidence="12">The sequence shown here is derived from an EMBL/GenBank/DDBJ whole genome shotgun (WGS) entry which is preliminary data.</text>
</comment>
<dbReference type="PROSITE" id="PS00211">
    <property type="entry name" value="ABC_TRANSPORTER_1"/>
    <property type="match status" value="1"/>
</dbReference>
<dbReference type="Pfam" id="PF00005">
    <property type="entry name" value="ABC_tran"/>
    <property type="match status" value="1"/>
</dbReference>
<evidence type="ECO:0000313" key="13">
    <source>
        <dbReference type="Proteomes" id="UP000824145"/>
    </source>
</evidence>
<evidence type="ECO:0000256" key="4">
    <source>
        <dbReference type="ARBA" id="ARBA00022692"/>
    </source>
</evidence>